<comment type="caution">
    <text evidence="2">The sequence shown here is derived from an EMBL/GenBank/DDBJ whole genome shotgun (WGS) entry which is preliminary data.</text>
</comment>
<dbReference type="InterPro" id="IPR037523">
    <property type="entry name" value="VOC_core"/>
</dbReference>
<feature type="domain" description="VOC" evidence="1">
    <location>
        <begin position="8"/>
        <end position="115"/>
    </location>
</feature>
<reference evidence="2 3" key="1">
    <citation type="submission" date="2015-02" db="EMBL/GenBank/DDBJ databases">
        <title>Draft genome sequences of ten Microbacterium spp. with emphasis on heavy metal contaminated environments.</title>
        <authorList>
            <person name="Corretto E."/>
        </authorList>
    </citation>
    <scope>NUCLEOTIDE SEQUENCE [LARGE SCALE GENOMIC DNA]</scope>
    <source>
        <strain evidence="2 3">DSM 23848</strain>
    </source>
</reference>
<dbReference type="InterPro" id="IPR029068">
    <property type="entry name" value="Glyas_Bleomycin-R_OHBP_Dase"/>
</dbReference>
<organism evidence="2 3">
    <name type="scientific">Microbacterium azadirachtae</name>
    <dbReference type="NCBI Taxonomy" id="582680"/>
    <lineage>
        <taxon>Bacteria</taxon>
        <taxon>Bacillati</taxon>
        <taxon>Actinomycetota</taxon>
        <taxon>Actinomycetes</taxon>
        <taxon>Micrococcales</taxon>
        <taxon>Microbacteriaceae</taxon>
        <taxon>Microbacterium</taxon>
    </lineage>
</organism>
<dbReference type="RefSeq" id="WP_211256074.1">
    <property type="nucleotide sequence ID" value="NZ_CP099706.1"/>
</dbReference>
<dbReference type="Gene3D" id="3.10.180.10">
    <property type="entry name" value="2,3-Dihydroxybiphenyl 1,2-Dioxygenase, domain 1"/>
    <property type="match status" value="1"/>
</dbReference>
<evidence type="ECO:0000313" key="3">
    <source>
        <dbReference type="Proteomes" id="UP000033448"/>
    </source>
</evidence>
<dbReference type="SUPFAM" id="SSF54593">
    <property type="entry name" value="Glyoxalase/Bleomycin resistance protein/Dihydroxybiphenyl dioxygenase"/>
    <property type="match status" value="1"/>
</dbReference>
<evidence type="ECO:0000313" key="2">
    <source>
        <dbReference type="EMBL" id="KJL18820.1"/>
    </source>
</evidence>
<accession>A0A0F0KFB3</accession>
<dbReference type="PATRIC" id="fig|582680.7.peg.3349"/>
<sequence length="118" mass="12505">MMDAPENTVNYFEIGTPDPETAKAFYGGLFGWRFGAAGPSGYGMVNETDGGLWDTSGIGSGTWAIFYVEVSDIRASIDAALARGAETVLPLVDNGVILFAHLADPAGNRFGVWQRKAA</sequence>
<dbReference type="Pfam" id="PF18029">
    <property type="entry name" value="Glyoxalase_6"/>
    <property type="match status" value="1"/>
</dbReference>
<dbReference type="EMBL" id="JYIT01000085">
    <property type="protein sequence ID" value="KJL18820.1"/>
    <property type="molecule type" value="Genomic_DNA"/>
</dbReference>
<dbReference type="InterPro" id="IPR041581">
    <property type="entry name" value="Glyoxalase_6"/>
</dbReference>
<evidence type="ECO:0000259" key="1">
    <source>
        <dbReference type="PROSITE" id="PS51819"/>
    </source>
</evidence>
<protein>
    <submittedName>
        <fullName evidence="2">Glyoxalase-like domain protein</fullName>
    </submittedName>
</protein>
<gene>
    <name evidence="2" type="ORF">RL72_03289</name>
</gene>
<dbReference type="PANTHER" id="PTHR33993">
    <property type="entry name" value="GLYOXALASE-RELATED"/>
    <property type="match status" value="1"/>
</dbReference>
<dbReference type="PROSITE" id="PS51819">
    <property type="entry name" value="VOC"/>
    <property type="match status" value="1"/>
</dbReference>
<proteinExistence type="predicted"/>
<dbReference type="Proteomes" id="UP000033448">
    <property type="component" value="Unassembled WGS sequence"/>
</dbReference>
<dbReference type="InterPro" id="IPR052164">
    <property type="entry name" value="Anthracycline_SecMetBiosynth"/>
</dbReference>
<dbReference type="AlphaFoldDB" id="A0A0F0KFB3"/>
<keyword evidence="3" id="KW-1185">Reference proteome</keyword>
<name>A0A0F0KFB3_9MICO</name>